<evidence type="ECO:0000259" key="3">
    <source>
        <dbReference type="Pfam" id="PF00144"/>
    </source>
</evidence>
<evidence type="ECO:0000313" key="5">
    <source>
        <dbReference type="Proteomes" id="UP001211005"/>
    </source>
</evidence>
<dbReference type="PANTHER" id="PTHR46825:SF11">
    <property type="entry name" value="PENICILLIN-BINDING PROTEIN 4"/>
    <property type="match status" value="1"/>
</dbReference>
<dbReference type="EMBL" id="CP114767">
    <property type="protein sequence ID" value="WBA42881.1"/>
    <property type="molecule type" value="Genomic_DNA"/>
</dbReference>
<dbReference type="SUPFAM" id="SSF56601">
    <property type="entry name" value="beta-lactamase/transpeptidase-like"/>
    <property type="match status" value="1"/>
</dbReference>
<sequence length="356" mass="39867">MTALFWYRMLVVGLLLLPVGSYAQRSIARLLRAEYEAGHFSGTVLVAHEDRPVTRLSYGLANRQFAVAIGPDTRFPIASLSKTFTAILVLQLVEQNRLRLTDKAGAYLPELPASCQDITLLDLLTHHSGLQNEPKEAYAAPYSPAQYVSRFVRRDEARRPGTFHYNNVDYVVLTRVLEVVTQQPFARLLQARILTPLRMHDSGVVQEERVIPRLAYGYHNYTFGAGTARDTLRNDAPRYLSNYAGAGAIYSTAADLLRLVEALRHHTLLSAATTAALVRQPQQSAFIDYARGYPTIGFYYNDKTLPQPVLERRGSIEGFNSVLLTDPEFRHVVLVLTNTDAADLEVLADKIYKAAR</sequence>
<reference evidence="4 5" key="1">
    <citation type="submission" date="2022-12" db="EMBL/GenBank/DDBJ databases">
        <title>Hymenobacter canadensis sp. nov. isolated from lake water of the Cambridge Bay, Canada.</title>
        <authorList>
            <person name="Kim W.H."/>
            <person name="Lee Y.M."/>
        </authorList>
    </citation>
    <scope>NUCLEOTIDE SEQUENCE [LARGE SCALE GENOMIC DNA]</scope>
    <source>
        <strain evidence="4 5">PAMC 29467</strain>
    </source>
</reference>
<keyword evidence="2" id="KW-0472">Membrane</keyword>
<dbReference type="Gene3D" id="3.40.710.10">
    <property type="entry name" value="DD-peptidase/beta-lactamase superfamily"/>
    <property type="match status" value="1"/>
</dbReference>
<evidence type="ECO:0000256" key="1">
    <source>
        <dbReference type="ARBA" id="ARBA00004370"/>
    </source>
</evidence>
<dbReference type="RefSeq" id="WP_269560930.1">
    <property type="nucleotide sequence ID" value="NZ_CP114767.1"/>
</dbReference>
<dbReference type="Pfam" id="PF00144">
    <property type="entry name" value="Beta-lactamase"/>
    <property type="match status" value="1"/>
</dbReference>
<feature type="domain" description="Beta-lactamase-related" evidence="3">
    <location>
        <begin position="28"/>
        <end position="350"/>
    </location>
</feature>
<comment type="subcellular location">
    <subcellularLocation>
        <location evidence="1">Membrane</location>
    </subcellularLocation>
</comment>
<dbReference type="InterPro" id="IPR001466">
    <property type="entry name" value="Beta-lactam-related"/>
</dbReference>
<accession>A0ABY7LSE3</accession>
<proteinExistence type="predicted"/>
<evidence type="ECO:0000256" key="2">
    <source>
        <dbReference type="ARBA" id="ARBA00023136"/>
    </source>
</evidence>
<dbReference type="InterPro" id="IPR050491">
    <property type="entry name" value="AmpC-like"/>
</dbReference>
<organism evidence="4 5">
    <name type="scientific">Hymenobacter canadensis</name>
    <dbReference type="NCBI Taxonomy" id="2999067"/>
    <lineage>
        <taxon>Bacteria</taxon>
        <taxon>Pseudomonadati</taxon>
        <taxon>Bacteroidota</taxon>
        <taxon>Cytophagia</taxon>
        <taxon>Cytophagales</taxon>
        <taxon>Hymenobacteraceae</taxon>
        <taxon>Hymenobacter</taxon>
    </lineage>
</organism>
<dbReference type="GO" id="GO:0016787">
    <property type="term" value="F:hydrolase activity"/>
    <property type="evidence" value="ECO:0007669"/>
    <property type="project" value="UniProtKB-KW"/>
</dbReference>
<name>A0ABY7LSE3_9BACT</name>
<dbReference type="PANTHER" id="PTHR46825">
    <property type="entry name" value="D-ALANYL-D-ALANINE-CARBOXYPEPTIDASE/ENDOPEPTIDASE AMPH"/>
    <property type="match status" value="1"/>
</dbReference>
<protein>
    <submittedName>
        <fullName evidence="4">Serine hydrolase</fullName>
    </submittedName>
</protein>
<keyword evidence="5" id="KW-1185">Reference proteome</keyword>
<keyword evidence="4" id="KW-0378">Hydrolase</keyword>
<dbReference type="Proteomes" id="UP001211005">
    <property type="component" value="Chromosome"/>
</dbReference>
<dbReference type="InterPro" id="IPR012338">
    <property type="entry name" value="Beta-lactam/transpept-like"/>
</dbReference>
<gene>
    <name evidence="4" type="ORF">O3303_04795</name>
</gene>
<evidence type="ECO:0000313" key="4">
    <source>
        <dbReference type="EMBL" id="WBA42881.1"/>
    </source>
</evidence>